<evidence type="ECO:0000313" key="3">
    <source>
        <dbReference type="Proteomes" id="UP000001870"/>
    </source>
</evidence>
<dbReference type="SUPFAM" id="SSF51126">
    <property type="entry name" value="Pectin lyase-like"/>
    <property type="match status" value="1"/>
</dbReference>
<dbReference type="Gene3D" id="2.160.20.10">
    <property type="entry name" value="Single-stranded right-handed beta-helix, Pectin lyase-like"/>
    <property type="match status" value="1"/>
</dbReference>
<dbReference type="Pfam" id="PF13229">
    <property type="entry name" value="Beta_helix"/>
    <property type="match status" value="1"/>
</dbReference>
<dbReference type="HOGENOM" id="CLU_019640_0_0_6"/>
<accession>F2G9A3</accession>
<dbReference type="Proteomes" id="UP000001870">
    <property type="component" value="Chromosome"/>
</dbReference>
<evidence type="ECO:0000313" key="2">
    <source>
        <dbReference type="EMBL" id="AEA97782.2"/>
    </source>
</evidence>
<protein>
    <recommendedName>
        <fullName evidence="1">Right handed beta helix domain-containing protein</fullName>
    </recommendedName>
</protein>
<evidence type="ECO:0000259" key="1">
    <source>
        <dbReference type="Pfam" id="PF13229"/>
    </source>
</evidence>
<dbReference type="EMBL" id="CP001103">
    <property type="protein sequence ID" value="AEA97782.2"/>
    <property type="molecule type" value="Genomic_DNA"/>
</dbReference>
<dbReference type="InterPro" id="IPR011050">
    <property type="entry name" value="Pectin_lyase_fold/virulence"/>
</dbReference>
<reference evidence="2 3" key="1">
    <citation type="journal article" date="2008" name="ISME J.">
        <title>Comparative genomics of two ecotypes of the marine planktonic copiotroph Alteromonas macleodii suggests alternative lifestyles associated with different kinds of particulate organic matter.</title>
        <authorList>
            <person name="Ivars-Martinez E."/>
            <person name="Martin-Cuadrado A.B."/>
            <person name="D'Auria G."/>
            <person name="Mira A."/>
            <person name="Ferriera S."/>
            <person name="Johnson J."/>
            <person name="Friedman R."/>
            <person name="Rodriguez-Valera F."/>
        </authorList>
    </citation>
    <scope>NUCLEOTIDE SEQUENCE [LARGE SCALE GENOMIC DNA]</scope>
    <source>
        <strain evidence="3">DSM 17117 / CIP 110805 / LMG 28347 / Deep ecotype</strain>
    </source>
</reference>
<dbReference type="SMART" id="SM00710">
    <property type="entry name" value="PbH1"/>
    <property type="match status" value="4"/>
</dbReference>
<dbReference type="InterPro" id="IPR012334">
    <property type="entry name" value="Pectin_lyas_fold"/>
</dbReference>
<sequence length="823" mass="91574">MYSANSKPSIFRFAFIWLLSFLMLSCATVNKNDKGYTKGGQPGDILHNYINANISDNNTVNSLLADYKGSKNLSTVVEKYEDEIAQLYKQKVLSRKPSLSEDAKKTLFANITSNQASALFALYPIDTAKWMKTISTYSGLSKNDIYESAITAGLDPSIVFAASASGFEDTATPLINSIGLVIYGQDEESTAAVKFRTEDDTYWREGLDLAWEPIYGSFAGSIVYLEADTTYHIEVTITDAYGDIVEHSFQTTTKPNTPPIDPNKIYYLSEIYSGGQLDLEALNIEGSADGYAKIIGDGPVVEAGSDVLAAVNIGNNSYVMLENLTVKGGQRYGIFAKKAHHIWIKGCNVSEYGREAVDIRNGVAYSSTTNNSPINYDSGIYLERSGIAVIEECEVHSPNLGANSWAVGHPKGANALQVWAYHDSDAYRGEFIVRNNRFYGAPDHRFNDVIEGRKNFERRGGFVKNSAIYGNYLAYSNDDLIEIDGGQQNVLVYDNEMEQGYAGISIAPNTLGPSYIFHNYIHNLGDETGKEWTAIKAGGLISKPAGRTYVFENVIDVERNGIAASKVNNDTTFWVTTQNNIILTKNTGYSVGYCIFDKEKYSGSTSTNDLCFNERTGDARYEFNLDNVVEHPYSDDFAYIELLQSSSEPTLYIPEEFKIPNFSTEVALQAVVEQPPTMWEFKASEIEHTGFPKQYRYGTTTISDDNTVTLTGNNWQMFPINYILTEDSILELELEVEGNPEVVGIGFETDTKLNSSRVVKFYGKQAWGIRGEDSFIPKSSAITFPIGQYVKGKVNYLILVLDNDDIESWRNRDKAVFRKLVIK</sequence>
<dbReference type="PROSITE" id="PS51257">
    <property type="entry name" value="PROKAR_LIPOPROTEIN"/>
    <property type="match status" value="1"/>
</dbReference>
<gene>
    <name evidence="2" type="ordered locus">MADE_1008210</name>
</gene>
<dbReference type="AlphaFoldDB" id="F2G9A3"/>
<dbReference type="RefSeq" id="WP_023559626.1">
    <property type="nucleotide sequence ID" value="NC_011138.3"/>
</dbReference>
<proteinExistence type="predicted"/>
<feature type="domain" description="Right handed beta helix" evidence="1">
    <location>
        <begin position="310"/>
        <end position="397"/>
    </location>
</feature>
<organism evidence="2 3">
    <name type="scientific">Alteromonas mediterranea (strain DSM 17117 / CIP 110805 / LMG 28347 / Deep ecotype)</name>
    <dbReference type="NCBI Taxonomy" id="1774373"/>
    <lineage>
        <taxon>Bacteria</taxon>
        <taxon>Pseudomonadati</taxon>
        <taxon>Pseudomonadota</taxon>
        <taxon>Gammaproteobacteria</taxon>
        <taxon>Alteromonadales</taxon>
        <taxon>Alteromonadaceae</taxon>
        <taxon>Alteromonas/Salinimonas group</taxon>
        <taxon>Alteromonas</taxon>
    </lineage>
</organism>
<dbReference type="InterPro" id="IPR039448">
    <property type="entry name" value="Beta_helix"/>
</dbReference>
<dbReference type="KEGG" id="amc:MADE_1008210"/>
<dbReference type="InterPro" id="IPR006626">
    <property type="entry name" value="PbH1"/>
</dbReference>
<keyword evidence="3" id="KW-1185">Reference proteome</keyword>
<reference evidence="2 3" key="2">
    <citation type="journal article" date="2015" name="Antonie Van Leeuwenhoek">
        <title>Ecophysiological diversity of a novel member of the genus Alteromonas, and description of Alteromonas mediterranea sp. nov.</title>
        <authorList>
            <person name="Ivanova E.P."/>
            <person name="Lopez-Perez M."/>
            <person name="Zabalos M."/>
            <person name="Nguyen S.H."/>
            <person name="Webb H.K."/>
            <person name="Ryan J."/>
            <person name="Lagutin K."/>
            <person name="Vyssotski M."/>
            <person name="Crawford R.J."/>
            <person name="Rodriguez-Valera F."/>
        </authorList>
    </citation>
    <scope>NUCLEOTIDE SEQUENCE [LARGE SCALE GENOMIC DNA]</scope>
    <source>
        <strain evidence="3">DSM 17117 / CIP 110805 / LMG 28347 / Deep ecotype</strain>
    </source>
</reference>
<name>F2G9A3_ALTMD</name>